<dbReference type="Gene3D" id="2.40.128.20">
    <property type="match status" value="1"/>
</dbReference>
<dbReference type="PANTHER" id="PTHR10612:SF49">
    <property type="entry name" value="APOLIPOPROTEIN D-LIKE PROTEIN"/>
    <property type="match status" value="1"/>
</dbReference>
<dbReference type="InterPro" id="IPR000566">
    <property type="entry name" value="Lipocln_cytosolic_FA-bd_dom"/>
</dbReference>
<dbReference type="GO" id="GO:0005737">
    <property type="term" value="C:cytoplasm"/>
    <property type="evidence" value="ECO:0007669"/>
    <property type="project" value="TreeGrafter"/>
</dbReference>
<dbReference type="PANTHER" id="PTHR10612">
    <property type="entry name" value="APOLIPOPROTEIN D"/>
    <property type="match status" value="1"/>
</dbReference>
<feature type="signal peptide" evidence="1">
    <location>
        <begin position="1"/>
        <end position="25"/>
    </location>
</feature>
<dbReference type="Proteomes" id="UP000515158">
    <property type="component" value="Unplaced"/>
</dbReference>
<gene>
    <name evidence="4" type="primary">LOC117642708</name>
</gene>
<feature type="domain" description="Lipocalin/cytosolic fatty-acid binding" evidence="2">
    <location>
        <begin position="109"/>
        <end position="187"/>
    </location>
</feature>
<protein>
    <submittedName>
        <fullName evidence="4">Apolipoprotein D-like</fullName>
    </submittedName>
</protein>
<accession>A0A6P8YSJ9</accession>
<organism evidence="4">
    <name type="scientific">Thrips palmi</name>
    <name type="common">Melon thrips</name>
    <dbReference type="NCBI Taxonomy" id="161013"/>
    <lineage>
        <taxon>Eukaryota</taxon>
        <taxon>Metazoa</taxon>
        <taxon>Ecdysozoa</taxon>
        <taxon>Arthropoda</taxon>
        <taxon>Hexapoda</taxon>
        <taxon>Insecta</taxon>
        <taxon>Pterygota</taxon>
        <taxon>Neoptera</taxon>
        <taxon>Paraneoptera</taxon>
        <taxon>Thysanoptera</taxon>
        <taxon>Terebrantia</taxon>
        <taxon>Thripoidea</taxon>
        <taxon>Thripidae</taxon>
        <taxon>Thrips</taxon>
    </lineage>
</organism>
<reference evidence="4" key="1">
    <citation type="submission" date="2025-08" db="UniProtKB">
        <authorList>
            <consortium name="RefSeq"/>
        </authorList>
    </citation>
    <scope>IDENTIFICATION</scope>
    <source>
        <tissue evidence="4">Total insect</tissue>
    </source>
</reference>
<dbReference type="AlphaFoldDB" id="A0A6P8YSJ9"/>
<dbReference type="InterPro" id="IPR012674">
    <property type="entry name" value="Calycin"/>
</dbReference>
<dbReference type="RefSeq" id="XP_034237057.1">
    <property type="nucleotide sequence ID" value="XM_034381166.1"/>
</dbReference>
<dbReference type="OrthoDB" id="6728016at2759"/>
<feature type="chain" id="PRO_5027536019" evidence="1">
    <location>
        <begin position="26"/>
        <end position="267"/>
    </location>
</feature>
<evidence type="ECO:0000313" key="3">
    <source>
        <dbReference type="Proteomes" id="UP000515158"/>
    </source>
</evidence>
<dbReference type="FunCoup" id="A0A6P8YSJ9">
    <property type="interactions" value="37"/>
</dbReference>
<evidence type="ECO:0000313" key="4">
    <source>
        <dbReference type="RefSeq" id="XP_034237057.1"/>
    </source>
</evidence>
<sequence>MNGVTSKMVLALAVVVLGLAGPAASHKYFYSGSCPQIDSLKDFDMAKFLGDWYVNQQTSSSARCLINNYALNPDKPGTFKLEQSSVHQVLGLTSRDGRWRYYGEVGPRENATGKGDLQVKYSLNPGTAKYTILATDYDNYASIVSCQDLPIGYRISSSILSRKRTLDPKLLEQARNIQSKNGMDIEILNPLQQGEEECQPPKSGEGFHGAVQRAGDVINQGVQAVKDGAIKLYNKVRGKDGSAESMEAAAGNYTTVLGVNKDAEWLP</sequence>
<dbReference type="SUPFAM" id="SSF50814">
    <property type="entry name" value="Lipocalins"/>
    <property type="match status" value="1"/>
</dbReference>
<proteinExistence type="predicted"/>
<keyword evidence="3" id="KW-1185">Reference proteome</keyword>
<dbReference type="GO" id="GO:0000302">
    <property type="term" value="P:response to reactive oxygen species"/>
    <property type="evidence" value="ECO:0007669"/>
    <property type="project" value="TreeGrafter"/>
</dbReference>
<name>A0A6P8YSJ9_THRPL</name>
<keyword evidence="1" id="KW-0732">Signal</keyword>
<dbReference type="GeneID" id="117642708"/>
<dbReference type="InParanoid" id="A0A6P8YSJ9"/>
<dbReference type="Pfam" id="PF00061">
    <property type="entry name" value="Lipocalin"/>
    <property type="match status" value="1"/>
</dbReference>
<evidence type="ECO:0000256" key="1">
    <source>
        <dbReference type="SAM" id="SignalP"/>
    </source>
</evidence>
<evidence type="ECO:0000259" key="2">
    <source>
        <dbReference type="Pfam" id="PF00061"/>
    </source>
</evidence>
<dbReference type="KEGG" id="tpal:117642708"/>
<dbReference type="GO" id="GO:0006629">
    <property type="term" value="P:lipid metabolic process"/>
    <property type="evidence" value="ECO:0007669"/>
    <property type="project" value="TreeGrafter"/>
</dbReference>